<evidence type="ECO:0000256" key="6">
    <source>
        <dbReference type="ARBA" id="ARBA00022734"/>
    </source>
</evidence>
<dbReference type="Proteomes" id="UP001161247">
    <property type="component" value="Chromosome 6"/>
</dbReference>
<evidence type="ECO:0000256" key="14">
    <source>
        <dbReference type="ARBA" id="ARBA00038393"/>
    </source>
</evidence>
<comment type="similarity">
    <text evidence="14">Belongs to the cysteine-rich repeat secretory protein family. Plasmodesmata-located proteins (PDLD) subfamily.</text>
</comment>
<organism evidence="17 18">
    <name type="scientific">Oldenlandia corymbosa var. corymbosa</name>
    <dbReference type="NCBI Taxonomy" id="529605"/>
    <lineage>
        <taxon>Eukaryota</taxon>
        <taxon>Viridiplantae</taxon>
        <taxon>Streptophyta</taxon>
        <taxon>Embryophyta</taxon>
        <taxon>Tracheophyta</taxon>
        <taxon>Spermatophyta</taxon>
        <taxon>Magnoliopsida</taxon>
        <taxon>eudicotyledons</taxon>
        <taxon>Gunneridae</taxon>
        <taxon>Pentapetalae</taxon>
        <taxon>asterids</taxon>
        <taxon>lamiids</taxon>
        <taxon>Gentianales</taxon>
        <taxon>Rubiaceae</taxon>
        <taxon>Rubioideae</taxon>
        <taxon>Spermacoceae</taxon>
        <taxon>Hedyotis-Oldenlandia complex</taxon>
        <taxon>Oldenlandia</taxon>
    </lineage>
</organism>
<dbReference type="InterPro" id="IPR038408">
    <property type="entry name" value="GNK2_sf"/>
</dbReference>
<keyword evidence="8" id="KW-0611">Plant defense</keyword>
<keyword evidence="18" id="KW-1185">Reference proteome</keyword>
<keyword evidence="10" id="KW-0044">Antibiotic</keyword>
<dbReference type="PANTHER" id="PTHR32080:SF54">
    <property type="entry name" value="GNK2-HOMOLOGOUS DOMAIN-CONTAINING PROTEIN"/>
    <property type="match status" value="1"/>
</dbReference>
<evidence type="ECO:0000256" key="12">
    <source>
        <dbReference type="ARBA" id="ARBA00023157"/>
    </source>
</evidence>
<evidence type="ECO:0000313" key="17">
    <source>
        <dbReference type="EMBL" id="CAI9108367.1"/>
    </source>
</evidence>
<proteinExistence type="inferred from homology"/>
<dbReference type="InterPro" id="IPR002902">
    <property type="entry name" value="GNK2"/>
</dbReference>
<evidence type="ECO:0000256" key="11">
    <source>
        <dbReference type="ARBA" id="ARBA00023035"/>
    </source>
</evidence>
<keyword evidence="3" id="KW-0295">Fungicide</keyword>
<keyword evidence="12" id="KW-1015">Disulfide bond</keyword>
<evidence type="ECO:0000259" key="16">
    <source>
        <dbReference type="PROSITE" id="PS51473"/>
    </source>
</evidence>
<evidence type="ECO:0000256" key="4">
    <source>
        <dbReference type="ARBA" id="ARBA00022581"/>
    </source>
</evidence>
<evidence type="ECO:0000313" key="18">
    <source>
        <dbReference type="Proteomes" id="UP001161247"/>
    </source>
</evidence>
<name>A0AAV1DKE2_OLDCO</name>
<gene>
    <name evidence="17" type="ORF">OLC1_LOCUS16467</name>
</gene>
<keyword evidence="7" id="KW-0677">Repeat</keyword>
<keyword evidence="11" id="KW-0465">Mannose-binding</keyword>
<protein>
    <submittedName>
        <fullName evidence="17">OLC1v1007940C1</fullName>
    </submittedName>
</protein>
<reference evidence="17" key="1">
    <citation type="submission" date="2023-03" db="EMBL/GenBank/DDBJ databases">
        <authorList>
            <person name="Julca I."/>
        </authorList>
    </citation>
    <scope>NUCLEOTIDE SEQUENCE</scope>
</reference>
<evidence type="ECO:0000256" key="10">
    <source>
        <dbReference type="ARBA" id="ARBA00023022"/>
    </source>
</evidence>
<keyword evidence="4" id="KW-0945">Host-virus interaction</keyword>
<dbReference type="GO" id="GO:0031640">
    <property type="term" value="P:killing of cells of another organism"/>
    <property type="evidence" value="ECO:0007669"/>
    <property type="project" value="UniProtKB-KW"/>
</dbReference>
<dbReference type="GO" id="GO:0050832">
    <property type="term" value="P:defense response to fungus"/>
    <property type="evidence" value="ECO:0007669"/>
    <property type="project" value="UniProtKB-KW"/>
</dbReference>
<evidence type="ECO:0000256" key="13">
    <source>
        <dbReference type="ARBA" id="ARBA00024184"/>
    </source>
</evidence>
<dbReference type="GO" id="GO:0009506">
    <property type="term" value="C:plasmodesma"/>
    <property type="evidence" value="ECO:0007669"/>
    <property type="project" value="UniProtKB-SubCell"/>
</dbReference>
<evidence type="ECO:0000256" key="8">
    <source>
        <dbReference type="ARBA" id="ARBA00022821"/>
    </source>
</evidence>
<evidence type="ECO:0000256" key="5">
    <source>
        <dbReference type="ARBA" id="ARBA00022729"/>
    </source>
</evidence>
<feature type="signal peptide" evidence="15">
    <location>
        <begin position="1"/>
        <end position="25"/>
    </location>
</feature>
<evidence type="ECO:0000256" key="9">
    <source>
        <dbReference type="ARBA" id="ARBA00022949"/>
    </source>
</evidence>
<dbReference type="GO" id="GO:0005886">
    <property type="term" value="C:plasma membrane"/>
    <property type="evidence" value="ECO:0007669"/>
    <property type="project" value="UniProtKB-SubCell"/>
</dbReference>
<evidence type="ECO:0000256" key="7">
    <source>
        <dbReference type="ARBA" id="ARBA00022737"/>
    </source>
</evidence>
<evidence type="ECO:0000256" key="15">
    <source>
        <dbReference type="SAM" id="SignalP"/>
    </source>
</evidence>
<dbReference type="PROSITE" id="PS51473">
    <property type="entry name" value="GNK2"/>
    <property type="match status" value="1"/>
</dbReference>
<comment type="subcellular location">
    <subcellularLocation>
        <location evidence="13">Cell junction</location>
        <location evidence="13">Plasmodesma</location>
    </subcellularLocation>
    <subcellularLocation>
        <location evidence="1">Cell membrane</location>
        <topology evidence="1">Single-pass type I membrane protein</topology>
    </subcellularLocation>
</comment>
<dbReference type="PANTHER" id="PTHR32080">
    <property type="entry name" value="ANTIFUNGAL PROTEIN GINKBILOBIN-2-LIKE"/>
    <property type="match status" value="1"/>
</dbReference>
<dbReference type="InterPro" id="IPR051378">
    <property type="entry name" value="Cell2Cell_Antifungal"/>
</dbReference>
<evidence type="ECO:0000256" key="3">
    <source>
        <dbReference type="ARBA" id="ARBA00022577"/>
    </source>
</evidence>
<feature type="domain" description="Gnk2-homologous" evidence="16">
    <location>
        <begin position="29"/>
        <end position="133"/>
    </location>
</feature>
<dbReference type="GO" id="GO:0005537">
    <property type="term" value="F:D-mannose binding"/>
    <property type="evidence" value="ECO:0007669"/>
    <property type="project" value="UniProtKB-KW"/>
</dbReference>
<keyword evidence="9" id="KW-0965">Cell junction</keyword>
<dbReference type="EMBL" id="OX459123">
    <property type="protein sequence ID" value="CAI9108367.1"/>
    <property type="molecule type" value="Genomic_DNA"/>
</dbReference>
<evidence type="ECO:0000256" key="1">
    <source>
        <dbReference type="ARBA" id="ARBA00004251"/>
    </source>
</evidence>
<keyword evidence="2" id="KW-0929">Antimicrobial</keyword>
<dbReference type="AlphaFoldDB" id="A0AAV1DKE2"/>
<keyword evidence="5 15" id="KW-0732">Signal</keyword>
<evidence type="ECO:0000256" key="2">
    <source>
        <dbReference type="ARBA" id="ARBA00022529"/>
    </source>
</evidence>
<dbReference type="Gene3D" id="3.30.430.20">
    <property type="entry name" value="Gnk2 domain, C-X8-C-X2-C motif"/>
    <property type="match status" value="1"/>
</dbReference>
<accession>A0AAV1DKE2</accession>
<keyword evidence="6" id="KW-0430">Lectin</keyword>
<dbReference type="GO" id="GO:0042742">
    <property type="term" value="P:defense response to bacterium"/>
    <property type="evidence" value="ECO:0007669"/>
    <property type="project" value="UniProtKB-KW"/>
</dbReference>
<feature type="chain" id="PRO_5043673442" evidence="15">
    <location>
        <begin position="26"/>
        <end position="135"/>
    </location>
</feature>
<sequence length="135" mass="14195">MTNSKQKFLIATLMIIGFWCYVVSGTPNTQIGFEGCSKTTYAAGDPYGKAVVSILSDVTKKTPSSPKHSYKVVSHDPNSPSVAFGVCGSSLSDEDCSSCMIVASNEVQTLCSGHISGIVLLGDCTIGYAKKTKKA</sequence>
<dbReference type="Pfam" id="PF01657">
    <property type="entry name" value="Stress-antifung"/>
    <property type="match status" value="1"/>
</dbReference>
<dbReference type="CDD" id="cd23509">
    <property type="entry name" value="Gnk2-like"/>
    <property type="match status" value="1"/>
</dbReference>